<dbReference type="EMBL" id="CP007142">
    <property type="protein sequence ID" value="AJQ96000.1"/>
    <property type="molecule type" value="Genomic_DNA"/>
</dbReference>
<keyword evidence="3" id="KW-1185">Reference proteome</keyword>
<organism evidence="2 3">
    <name type="scientific">Gynuella sunshinyii YC6258</name>
    <dbReference type="NCBI Taxonomy" id="1445510"/>
    <lineage>
        <taxon>Bacteria</taxon>
        <taxon>Pseudomonadati</taxon>
        <taxon>Pseudomonadota</taxon>
        <taxon>Gammaproteobacteria</taxon>
        <taxon>Oceanospirillales</taxon>
        <taxon>Saccharospirillaceae</taxon>
        <taxon>Gynuella</taxon>
    </lineage>
</organism>
<evidence type="ECO:0008006" key="4">
    <source>
        <dbReference type="Google" id="ProtNLM"/>
    </source>
</evidence>
<dbReference type="HOGENOM" id="CLU_1978406_0_0_6"/>
<accession>A0A0C5V9F1</accession>
<evidence type="ECO:0000313" key="3">
    <source>
        <dbReference type="Proteomes" id="UP000032266"/>
    </source>
</evidence>
<protein>
    <recommendedName>
        <fullName evidence="4">Secreted protein</fullName>
    </recommendedName>
</protein>
<evidence type="ECO:0000313" key="2">
    <source>
        <dbReference type="EMBL" id="AJQ96000.1"/>
    </source>
</evidence>
<sequence>MSVRMIVLIMLSVLSLGSKAACSLQSNDIYLMPGQSTLQIGSVSNLAFAMYFLEQKISGGGLIATFQALPGFFKDSRYGFTGQGATLYTSLSALPTASGKVANVTQRIYSVTGSTVCSSSFNVIIQ</sequence>
<keyword evidence="1" id="KW-0732">Signal</keyword>
<dbReference type="AlphaFoldDB" id="A0A0C5V9F1"/>
<dbReference type="RefSeq" id="WP_044618129.1">
    <property type="nucleotide sequence ID" value="NZ_CP007142.1"/>
</dbReference>
<dbReference type="Proteomes" id="UP000032266">
    <property type="component" value="Chromosome"/>
</dbReference>
<dbReference type="KEGG" id="gsn:YC6258_03964"/>
<evidence type="ECO:0000256" key="1">
    <source>
        <dbReference type="SAM" id="SignalP"/>
    </source>
</evidence>
<gene>
    <name evidence="2" type="ORF">YC6258_03964</name>
</gene>
<feature type="signal peptide" evidence="1">
    <location>
        <begin position="1"/>
        <end position="20"/>
    </location>
</feature>
<proteinExistence type="predicted"/>
<reference evidence="2 3" key="1">
    <citation type="submission" date="2014-01" db="EMBL/GenBank/DDBJ databases">
        <title>Full genme sequencing of cellulolytic bacterium Gynuella sunshinyii YC6258T gen. nov., sp. nov.</title>
        <authorList>
            <person name="Khan H."/>
            <person name="Chung E.J."/>
            <person name="Chung Y.R."/>
        </authorList>
    </citation>
    <scope>NUCLEOTIDE SEQUENCE [LARGE SCALE GENOMIC DNA]</scope>
    <source>
        <strain evidence="2 3">YC6258</strain>
    </source>
</reference>
<feature type="chain" id="PRO_5002183585" description="Secreted protein" evidence="1">
    <location>
        <begin position="21"/>
        <end position="126"/>
    </location>
</feature>
<name>A0A0C5V9F1_9GAMM</name>